<dbReference type="InterPro" id="IPR054093">
    <property type="entry name" value="Androglobin_II"/>
</dbReference>
<evidence type="ECO:0000256" key="2">
    <source>
        <dbReference type="SAM" id="MobiDB-lite"/>
    </source>
</evidence>
<evidence type="ECO:0000313" key="4">
    <source>
        <dbReference type="Ensembl" id="ENSTNIP00000015220.1"/>
    </source>
</evidence>
<dbReference type="PANTHER" id="PTHR46298">
    <property type="entry name" value="ANDROGLOBIN"/>
    <property type="match status" value="1"/>
</dbReference>
<reference evidence="5" key="1">
    <citation type="journal article" date="2004" name="Nature">
        <title>Genome duplication in the teleost fish Tetraodon nigroviridis reveals the early vertebrate proto-karyotype.</title>
        <authorList>
            <person name="Jaillon O."/>
            <person name="Aury J.-M."/>
            <person name="Brunet F."/>
            <person name="Petit J.-L."/>
            <person name="Stange-Thomann N."/>
            <person name="Mauceli E."/>
            <person name="Bouneau L."/>
            <person name="Fischer C."/>
            <person name="Ozouf-Costaz C."/>
            <person name="Bernot A."/>
            <person name="Nicaud S."/>
            <person name="Jaffe D."/>
            <person name="Fisher S."/>
            <person name="Lutfalla G."/>
            <person name="Dossat C."/>
            <person name="Segurens B."/>
            <person name="Dasilva C."/>
            <person name="Salanoubat M."/>
            <person name="Levy M."/>
            <person name="Boudet N."/>
            <person name="Castellano S."/>
            <person name="Anthouard V."/>
            <person name="Jubin C."/>
            <person name="Castelli V."/>
            <person name="Katinka M."/>
            <person name="Vacherie B."/>
            <person name="Biemont C."/>
            <person name="Skalli Z."/>
            <person name="Cattolico L."/>
            <person name="Poulain J."/>
            <person name="De Berardinis V."/>
            <person name="Cruaud C."/>
            <person name="Duprat S."/>
            <person name="Brottier P."/>
            <person name="Coutanceau J.-P."/>
            <person name="Gouzy J."/>
            <person name="Parra G."/>
            <person name="Lardier G."/>
            <person name="Chapple C."/>
            <person name="McKernan K.J."/>
            <person name="McEwan P."/>
            <person name="Bosak S."/>
            <person name="Kellis M."/>
            <person name="Volff J.-N."/>
            <person name="Guigo R."/>
            <person name="Zody M.C."/>
            <person name="Mesirov J."/>
            <person name="Lindblad-Toh K."/>
            <person name="Birren B."/>
            <person name="Nusbaum C."/>
            <person name="Kahn D."/>
            <person name="Robinson-Rechavi M."/>
            <person name="Laudet V."/>
            <person name="Schachter V."/>
            <person name="Quetier F."/>
            <person name="Saurin W."/>
            <person name="Scarpelli C."/>
            <person name="Wincker P."/>
            <person name="Lander E.S."/>
            <person name="Weissenbach J."/>
            <person name="Roest Crollius H."/>
        </authorList>
    </citation>
    <scope>NUCLEOTIDE SEQUENCE [LARGE SCALE GENOMIC DNA]</scope>
</reference>
<dbReference type="InterPro" id="IPR038765">
    <property type="entry name" value="Papain-like_cys_pep_sf"/>
</dbReference>
<dbReference type="PANTHER" id="PTHR46298:SF1">
    <property type="entry name" value="ANDROGLOBIN"/>
    <property type="match status" value="1"/>
</dbReference>
<evidence type="ECO:0000256" key="1">
    <source>
        <dbReference type="PROSITE-ProRule" id="PRU00239"/>
    </source>
</evidence>
<keyword evidence="5" id="KW-1185">Reference proteome</keyword>
<feature type="compositionally biased region" description="Basic and acidic residues" evidence="2">
    <location>
        <begin position="12"/>
        <end position="29"/>
    </location>
</feature>
<evidence type="ECO:0000259" key="3">
    <source>
        <dbReference type="PROSITE" id="PS50203"/>
    </source>
</evidence>
<dbReference type="HOGENOM" id="CLU_021616_0_0_1"/>
<dbReference type="GO" id="GO:0004198">
    <property type="term" value="F:calcium-dependent cysteine-type endopeptidase activity"/>
    <property type="evidence" value="ECO:0007669"/>
    <property type="project" value="InterPro"/>
</dbReference>
<accession>H3D3Y2</accession>
<evidence type="ECO:0000313" key="5">
    <source>
        <dbReference type="Proteomes" id="UP000007303"/>
    </source>
</evidence>
<dbReference type="OMA" id="PEVISLX"/>
<reference evidence="4" key="3">
    <citation type="submission" date="2025-09" db="UniProtKB">
        <authorList>
            <consortium name="Ensembl"/>
        </authorList>
    </citation>
    <scope>IDENTIFICATION</scope>
</reference>
<dbReference type="Pfam" id="PF00648">
    <property type="entry name" value="Peptidase_C2"/>
    <property type="match status" value="1"/>
</dbReference>
<dbReference type="Pfam" id="PF22068">
    <property type="entry name" value="Androglobin_II"/>
    <property type="match status" value="1"/>
</dbReference>
<dbReference type="STRING" id="99883.ENSTNIP00000015220"/>
<proteinExistence type="predicted"/>
<dbReference type="Ensembl" id="ENSTNIT00000015424.1">
    <property type="protein sequence ID" value="ENSTNIP00000015220.1"/>
    <property type="gene ID" value="ENSTNIG00000012253.1"/>
</dbReference>
<dbReference type="GO" id="GO:0006508">
    <property type="term" value="P:proteolysis"/>
    <property type="evidence" value="ECO:0007669"/>
    <property type="project" value="InterPro"/>
</dbReference>
<sequence>RFPIWPEWNESEISKEKWDSSKGAEDGKINKSHNAPHFEDPEGKISLPASLRVHSWKRPTDFITNQDPLIVENDSTFDLIVSSQHLLCSQLMRWIIAEIYIVWNVRNCSSSGEDGWRPWEHIYLSKPMSGHMPLYNNYGKYVVRLYWMGCWRKITVDDSMPFDEAERLLLPTSTCQSELWPMLLAKALIKVANTNIVPESCGEMGELTLIHMLTGWIPEVSPINSSDVTKTWDLLRDVIPEFQHSNETRSEMKPQAELQLQRENPGLMRVQHQGQRGAEDNKHTLSSMKKSNLYQIATDLCRTLAPLPSVVLHAHYVPARASLLLYFTPMKPVFNRILYPMIPDLLGPSTTQQLLWDWTNACFSKHCLVNTCTCVCLIFQNIVFANAQTVSPEVLRQYGLSLLHSHIVLLTRTRACPLEPPTPSLPAPRWKLNRMPKKLMITDEPQKPPLSKPEQFIEVASPLLSRVKSSAGRNPQLYVPVPYNYFLTSLSNSINPLSELPEQISWYESQERSHFSLSIVNIYNCSSRTLRQFCSAKITLPHTRNNGIYNDFPSPVRNMQFNLPARPQTTNMSSEDSSAPVRCAQQKVWVDLDDFAKCFHSLLVFHKPQIYPHQTQLSHVKCPEVRGKHYLCVDSAESSQLLISVSALLFWGDTPGDKMSRAGCGSAVLIALPYTWKSLQLQSPLLTIKTTCSKAAMLDLPPGYFLKSFMP</sequence>
<dbReference type="InterPro" id="IPR053033">
    <property type="entry name" value="Androglobin-like"/>
</dbReference>
<dbReference type="SUPFAM" id="SSF54001">
    <property type="entry name" value="Cysteine proteinases"/>
    <property type="match status" value="1"/>
</dbReference>
<reference evidence="4" key="2">
    <citation type="submission" date="2025-08" db="UniProtKB">
        <authorList>
            <consortium name="Ensembl"/>
        </authorList>
    </citation>
    <scope>IDENTIFICATION</scope>
</reference>
<feature type="region of interest" description="Disordered" evidence="2">
    <location>
        <begin position="1"/>
        <end position="42"/>
    </location>
</feature>
<comment type="caution">
    <text evidence="1">Lacks conserved residue(s) required for the propagation of feature annotation.</text>
</comment>
<protein>
    <recommendedName>
        <fullName evidence="3">Calpain catalytic domain-containing protein</fullName>
    </recommendedName>
</protein>
<feature type="domain" description="Calpain catalytic" evidence="3">
    <location>
        <begin position="55"/>
        <end position="232"/>
    </location>
</feature>
<dbReference type="AlphaFoldDB" id="H3D3Y2"/>
<organism evidence="4 5">
    <name type="scientific">Tetraodon nigroviridis</name>
    <name type="common">Spotted green pufferfish</name>
    <name type="synonym">Chelonodon nigroviridis</name>
    <dbReference type="NCBI Taxonomy" id="99883"/>
    <lineage>
        <taxon>Eukaryota</taxon>
        <taxon>Metazoa</taxon>
        <taxon>Chordata</taxon>
        <taxon>Craniata</taxon>
        <taxon>Vertebrata</taxon>
        <taxon>Euteleostomi</taxon>
        <taxon>Actinopterygii</taxon>
        <taxon>Neopterygii</taxon>
        <taxon>Teleostei</taxon>
        <taxon>Neoteleostei</taxon>
        <taxon>Acanthomorphata</taxon>
        <taxon>Eupercaria</taxon>
        <taxon>Tetraodontiformes</taxon>
        <taxon>Tetradontoidea</taxon>
        <taxon>Tetraodontidae</taxon>
        <taxon>Tetraodon</taxon>
    </lineage>
</organism>
<dbReference type="InParanoid" id="H3D3Y2"/>
<dbReference type="PROSITE" id="PS50203">
    <property type="entry name" value="CALPAIN_CAT"/>
    <property type="match status" value="1"/>
</dbReference>
<name>H3D3Y2_TETNG</name>
<dbReference type="Proteomes" id="UP000007303">
    <property type="component" value="Unassembled WGS sequence"/>
</dbReference>
<dbReference type="SMART" id="SM00230">
    <property type="entry name" value="CysPc"/>
    <property type="match status" value="1"/>
</dbReference>
<dbReference type="InterPro" id="IPR001300">
    <property type="entry name" value="Peptidase_C2_calpain_cat"/>
</dbReference>
<dbReference type="GeneTree" id="ENSGT00390000014904"/>